<keyword evidence="2" id="KW-0479">Metal-binding</keyword>
<name>F8A9X0_THEID</name>
<sequence length="417" mass="46088">MGEGKILVVGGGISGVTAAVEAAEMEYDVILIEKEPFLGGRVNQLRYYFPKLCPPTCGLEINYRRIKENPRINFYTMATIKDIQGAPGNYKVTVEIAPRYVNENCTCCGECEKVCEGEREDTFNFGLGKTKAIYLPHEHAFPARYVLDKSALADGDLERIKEACKYNAIDPDMQPQTITLEVGAIIWATGWKPYDAKKLDNLKYGQPGFENVITNMQMERLAAPNGPTGGKIVRPSDQQVPQSIAFVQCAGSRDENHLPYCSYICCLASLKHSIYFAEQNPEGKVYFFYIDIRTPGRYEKFLNRAKEEANIEFIKGKVADIQQAENGDLIVVAEDTLSGKKIQKQVNMVVLATGMQPSLAGEEVPQILEMDENGFVIPSEAKGMYACGCARLPLDVMSSNETATAAALKAIQTLVRG</sequence>
<dbReference type="InParanoid" id="F8A9X0"/>
<dbReference type="eggNOG" id="COG1148">
    <property type="taxonomic scope" value="Bacteria"/>
</dbReference>
<evidence type="ECO:0000256" key="5">
    <source>
        <dbReference type="ARBA" id="ARBA00023014"/>
    </source>
</evidence>
<dbReference type="PaxDb" id="667014-Thein_0284"/>
<dbReference type="InterPro" id="IPR036188">
    <property type="entry name" value="FAD/NAD-bd_sf"/>
</dbReference>
<dbReference type="GO" id="GO:0051539">
    <property type="term" value="F:4 iron, 4 sulfur cluster binding"/>
    <property type="evidence" value="ECO:0007669"/>
    <property type="project" value="UniProtKB-KW"/>
</dbReference>
<dbReference type="Proteomes" id="UP000006793">
    <property type="component" value="Chromosome"/>
</dbReference>
<accession>F8A9X0</accession>
<gene>
    <name evidence="6" type="ordered locus">Thein_0284</name>
</gene>
<dbReference type="STRING" id="667014.Thein_0284"/>
<keyword evidence="1" id="KW-0004">4Fe-4S</keyword>
<reference evidence="6 7" key="2">
    <citation type="journal article" date="2012" name="Stand. Genomic Sci.">
        <title>Complete genome sequence of the thermophilic sulfate-reducing ocean bacterium Thermodesulfatator indicus type strain (CIR29812(T)).</title>
        <authorList>
            <person name="Anderson I."/>
            <person name="Saunders E."/>
            <person name="Lapidus A."/>
            <person name="Nolan M."/>
            <person name="Lucas S."/>
            <person name="Tice H."/>
            <person name="Del Rio T.G."/>
            <person name="Cheng J.F."/>
            <person name="Han C."/>
            <person name="Tapia R."/>
            <person name="Goodwin L.A."/>
            <person name="Pitluck S."/>
            <person name="Liolios K."/>
            <person name="Mavromatis K."/>
            <person name="Pagani I."/>
            <person name="Ivanova N."/>
            <person name="Mikhailova N."/>
            <person name="Pati A."/>
            <person name="Chen A."/>
            <person name="Palaniappan K."/>
            <person name="Land M."/>
            <person name="Hauser L."/>
            <person name="Jeffries C.D."/>
            <person name="Chang Y.J."/>
            <person name="Brambilla E.M."/>
            <person name="Rohde M."/>
            <person name="Spring S."/>
            <person name="Goker M."/>
            <person name="Detter J.C."/>
            <person name="Woyke T."/>
            <person name="Bristow J."/>
            <person name="Eisen J.A."/>
            <person name="Markowitz V."/>
            <person name="Hugenholtz P."/>
            <person name="Kyrpides N.C."/>
            <person name="Klenk H.P."/>
        </authorList>
    </citation>
    <scope>NUCLEOTIDE SEQUENCE [LARGE SCALE GENOMIC DNA]</scope>
    <source>
        <strain evidence="7">DSM 15286 / JCM 11887 / CIR29812</strain>
    </source>
</reference>
<keyword evidence="3" id="KW-0560">Oxidoreductase</keyword>
<dbReference type="SUPFAM" id="SSF51905">
    <property type="entry name" value="FAD/NAD(P)-binding domain"/>
    <property type="match status" value="1"/>
</dbReference>
<dbReference type="PROSITE" id="PS00198">
    <property type="entry name" value="4FE4S_FER_1"/>
    <property type="match status" value="1"/>
</dbReference>
<dbReference type="PANTHER" id="PTHR43498">
    <property type="entry name" value="FERREDOXIN:COB-COM HETERODISULFIDE REDUCTASE SUBUNIT A"/>
    <property type="match status" value="1"/>
</dbReference>
<dbReference type="GO" id="GO:0046872">
    <property type="term" value="F:metal ion binding"/>
    <property type="evidence" value="ECO:0007669"/>
    <property type="project" value="UniProtKB-KW"/>
</dbReference>
<dbReference type="RefSeq" id="WP_013906914.1">
    <property type="nucleotide sequence ID" value="NC_015681.1"/>
</dbReference>
<dbReference type="GO" id="GO:0016491">
    <property type="term" value="F:oxidoreductase activity"/>
    <property type="evidence" value="ECO:0007669"/>
    <property type="project" value="UniProtKB-KW"/>
</dbReference>
<organism evidence="6 7">
    <name type="scientific">Thermodesulfatator indicus (strain DSM 15286 / JCM 11887 / CIR29812)</name>
    <dbReference type="NCBI Taxonomy" id="667014"/>
    <lineage>
        <taxon>Bacteria</taxon>
        <taxon>Pseudomonadati</taxon>
        <taxon>Thermodesulfobacteriota</taxon>
        <taxon>Thermodesulfobacteria</taxon>
        <taxon>Thermodesulfobacteriales</taxon>
        <taxon>Thermodesulfatatoraceae</taxon>
        <taxon>Thermodesulfatator</taxon>
    </lineage>
</organism>
<dbReference type="AlphaFoldDB" id="F8A9X0"/>
<protein>
    <submittedName>
        <fullName evidence="6">FAD dependent oxidoreductase</fullName>
    </submittedName>
</protein>
<dbReference type="Gene3D" id="3.40.50.720">
    <property type="entry name" value="NAD(P)-binding Rossmann-like Domain"/>
    <property type="match status" value="1"/>
</dbReference>
<dbReference type="OrthoDB" id="9766627at2"/>
<evidence type="ECO:0000256" key="4">
    <source>
        <dbReference type="ARBA" id="ARBA00023004"/>
    </source>
</evidence>
<dbReference type="InterPro" id="IPR017900">
    <property type="entry name" value="4Fe4S_Fe_S_CS"/>
</dbReference>
<proteinExistence type="predicted"/>
<evidence type="ECO:0000256" key="2">
    <source>
        <dbReference type="ARBA" id="ARBA00022723"/>
    </source>
</evidence>
<keyword evidence="7" id="KW-1185">Reference proteome</keyword>
<dbReference type="EMBL" id="CP002683">
    <property type="protein sequence ID" value="AEH44168.1"/>
    <property type="molecule type" value="Genomic_DNA"/>
</dbReference>
<dbReference type="InterPro" id="IPR039650">
    <property type="entry name" value="HdrA-like"/>
</dbReference>
<evidence type="ECO:0000313" key="7">
    <source>
        <dbReference type="Proteomes" id="UP000006793"/>
    </source>
</evidence>
<keyword evidence="4" id="KW-0408">Iron</keyword>
<dbReference type="KEGG" id="tid:Thein_0284"/>
<dbReference type="PATRIC" id="fig|667014.3.peg.291"/>
<keyword evidence="5" id="KW-0411">Iron-sulfur</keyword>
<dbReference type="HOGENOM" id="CLU_020302_1_0_0"/>
<dbReference type="Pfam" id="PF12831">
    <property type="entry name" value="FAD_oxidored"/>
    <property type="match status" value="1"/>
</dbReference>
<reference evidence="7" key="1">
    <citation type="submission" date="2011-04" db="EMBL/GenBank/DDBJ databases">
        <title>The complete genome of Thermodesulfatator indicus DSM 15286.</title>
        <authorList>
            <person name="Lucas S."/>
            <person name="Copeland A."/>
            <person name="Lapidus A."/>
            <person name="Bruce D."/>
            <person name="Goodwin L."/>
            <person name="Pitluck S."/>
            <person name="Peters L."/>
            <person name="Kyrpides N."/>
            <person name="Mavromatis K."/>
            <person name="Pagani I."/>
            <person name="Ivanova N."/>
            <person name="Saunders L."/>
            <person name="Detter J.C."/>
            <person name="Tapia R."/>
            <person name="Han C."/>
            <person name="Land M."/>
            <person name="Hauser L."/>
            <person name="Markowitz V."/>
            <person name="Cheng J.-F."/>
            <person name="Hugenholtz P."/>
            <person name="Woyke T."/>
            <person name="Wu D."/>
            <person name="Spring S."/>
            <person name="Schroeder M."/>
            <person name="Brambilla E."/>
            <person name="Klenk H.-P."/>
            <person name="Eisen J.A."/>
        </authorList>
    </citation>
    <scope>NUCLEOTIDE SEQUENCE [LARGE SCALE GENOMIC DNA]</scope>
    <source>
        <strain evidence="7">DSM 15286 / JCM 11887 / CIR29812</strain>
    </source>
</reference>
<dbReference type="PANTHER" id="PTHR43498:SF1">
    <property type="entry name" value="COB--COM HETERODISULFIDE REDUCTASE IRON-SULFUR SUBUNIT A"/>
    <property type="match status" value="1"/>
</dbReference>
<evidence type="ECO:0000256" key="1">
    <source>
        <dbReference type="ARBA" id="ARBA00022485"/>
    </source>
</evidence>
<evidence type="ECO:0000256" key="3">
    <source>
        <dbReference type="ARBA" id="ARBA00023002"/>
    </source>
</evidence>
<dbReference type="PRINTS" id="PR00368">
    <property type="entry name" value="FADPNR"/>
</dbReference>
<evidence type="ECO:0000313" key="6">
    <source>
        <dbReference type="EMBL" id="AEH44168.1"/>
    </source>
</evidence>